<dbReference type="EMBL" id="CADCTR010000318">
    <property type="protein sequence ID" value="CAA9232908.1"/>
    <property type="molecule type" value="Genomic_DNA"/>
</dbReference>
<reference evidence="1" key="1">
    <citation type="submission" date="2020-02" db="EMBL/GenBank/DDBJ databases">
        <authorList>
            <person name="Meier V. D."/>
        </authorList>
    </citation>
    <scope>NUCLEOTIDE SEQUENCE</scope>
    <source>
        <strain evidence="1">AVDCRST_MAG93</strain>
    </source>
</reference>
<organism evidence="1">
    <name type="scientific">uncultured Chloroflexia bacterium</name>
    <dbReference type="NCBI Taxonomy" id="1672391"/>
    <lineage>
        <taxon>Bacteria</taxon>
        <taxon>Bacillati</taxon>
        <taxon>Chloroflexota</taxon>
        <taxon>Chloroflexia</taxon>
        <taxon>environmental samples</taxon>
    </lineage>
</organism>
<dbReference type="AlphaFoldDB" id="A0A6J4HVF6"/>
<accession>A0A6J4HVF6</accession>
<proteinExistence type="predicted"/>
<gene>
    <name evidence="1" type="ORF">AVDCRST_MAG93-968</name>
</gene>
<evidence type="ECO:0000313" key="1">
    <source>
        <dbReference type="EMBL" id="CAA9232908.1"/>
    </source>
</evidence>
<sequence length="41" mass="4576">VEPILAALDLVERRSSRDCHYLASNRAGSTLQYLDMAPDDL</sequence>
<feature type="non-terminal residue" evidence="1">
    <location>
        <position position="41"/>
    </location>
</feature>
<name>A0A6J4HVF6_9CHLR</name>
<feature type="non-terminal residue" evidence="1">
    <location>
        <position position="1"/>
    </location>
</feature>
<protein>
    <submittedName>
        <fullName evidence="1">Uncharacterized protein</fullName>
    </submittedName>
</protein>